<keyword evidence="2" id="KW-1185">Reference proteome</keyword>
<evidence type="ECO:0000313" key="1">
    <source>
        <dbReference type="EMBL" id="WAJ29169.1"/>
    </source>
</evidence>
<organism evidence="1 2">
    <name type="scientific">Antarcticirhabdus aurantiaca</name>
    <dbReference type="NCBI Taxonomy" id="2606717"/>
    <lineage>
        <taxon>Bacteria</taxon>
        <taxon>Pseudomonadati</taxon>
        <taxon>Pseudomonadota</taxon>
        <taxon>Alphaproteobacteria</taxon>
        <taxon>Hyphomicrobiales</taxon>
        <taxon>Aurantimonadaceae</taxon>
        <taxon>Antarcticirhabdus</taxon>
    </lineage>
</organism>
<protein>
    <submittedName>
        <fullName evidence="1">Glycosyl hydrolase</fullName>
    </submittedName>
</protein>
<keyword evidence="1" id="KW-0378">Hydrolase</keyword>
<dbReference type="EMBL" id="CP113520">
    <property type="protein sequence ID" value="WAJ29169.1"/>
    <property type="molecule type" value="Genomic_DNA"/>
</dbReference>
<proteinExistence type="predicted"/>
<name>A0ACD4NQR7_9HYPH</name>
<gene>
    <name evidence="1" type="ORF">OXU80_02690</name>
</gene>
<accession>A0ACD4NQR7</accession>
<sequence length="549" mass="59285">MRLGTPSGLGVLLAAVAFTAMGGPLRPADAMELGVQTHFSQGWPIEALDEAVALKAPALRDSLPWNQGEPSRGTYAIKERSSHIRAICEAGLDVMLTLVPENRNYDNGETVHTDEGRRAFADYVRAVLDQGPDCIVAVEIGNEINGKGGIKGPAAQDVPHSYTALLKAVYDAVKPDHPDVAILGGSTNVIGTGFLEQLFEAGALEAMDAVVVHPYRSHPENVALELDRLKAAMARHGGEKPIWATEFSDNYATPELAASGLVKMTALMSAAGVERAYWYALRDQRWFRNMGLLRPNGATKPAARAFELAQALLREGPARSDDMGQSLIKRVVFGETAQVVWGAPFAIEVPEGARVVDVEGREVRPPYRLGEDPLIVLGSADLTLGSGPVVADTLLQFAQEPWSYLAATPKSKEETLSMNDWEWTSYLGSRWLRPLRINDSSLAPSGDPADPNRPVVRYTAPAAQSVTLSACFAKEEKGDGVEVEIRRNDEVLRSETVTSDLSFDDLALDLQAGDRLDLVVGPNKENGGDVLRYRLRLFAPGEAAAPTPC</sequence>
<evidence type="ECO:0000313" key="2">
    <source>
        <dbReference type="Proteomes" id="UP001163223"/>
    </source>
</evidence>
<reference evidence="1" key="1">
    <citation type="submission" date="2022-11" db="EMBL/GenBank/DDBJ databases">
        <title>beta-Carotene-producing bacterium, Jeongeuplla avenae sp. nov., alleviates the salt stress of Arabidopsis seedlings.</title>
        <authorList>
            <person name="Jiang L."/>
            <person name="Lee J."/>
        </authorList>
    </citation>
    <scope>NUCLEOTIDE SEQUENCE</scope>
    <source>
        <strain evidence="1">DY_R2A_6</strain>
    </source>
</reference>
<dbReference type="Proteomes" id="UP001163223">
    <property type="component" value="Chromosome"/>
</dbReference>